<organism evidence="1 2">
    <name type="scientific">Amborella trichopoda</name>
    <dbReference type="NCBI Taxonomy" id="13333"/>
    <lineage>
        <taxon>Eukaryota</taxon>
        <taxon>Viridiplantae</taxon>
        <taxon>Streptophyta</taxon>
        <taxon>Embryophyta</taxon>
        <taxon>Tracheophyta</taxon>
        <taxon>Spermatophyta</taxon>
        <taxon>Magnoliopsida</taxon>
        <taxon>Amborellales</taxon>
        <taxon>Amborellaceae</taxon>
        <taxon>Amborella</taxon>
    </lineage>
</organism>
<protein>
    <submittedName>
        <fullName evidence="1">Uncharacterized protein</fullName>
    </submittedName>
</protein>
<dbReference type="AlphaFoldDB" id="W1NJJ7"/>
<evidence type="ECO:0000313" key="2">
    <source>
        <dbReference type="Proteomes" id="UP000017836"/>
    </source>
</evidence>
<keyword evidence="2" id="KW-1185">Reference proteome</keyword>
<dbReference type="Proteomes" id="UP000017836">
    <property type="component" value="Unassembled WGS sequence"/>
</dbReference>
<dbReference type="EMBL" id="KI397486">
    <property type="protein sequence ID" value="ERM95409.1"/>
    <property type="molecule type" value="Genomic_DNA"/>
</dbReference>
<name>W1NJJ7_AMBTC</name>
<reference evidence="2" key="1">
    <citation type="journal article" date="2013" name="Science">
        <title>The Amborella genome and the evolution of flowering plants.</title>
        <authorList>
            <consortium name="Amborella Genome Project"/>
        </authorList>
    </citation>
    <scope>NUCLEOTIDE SEQUENCE [LARGE SCALE GENOMIC DNA]</scope>
</reference>
<gene>
    <name evidence="1" type="ORF">AMTR_s00008p00234120</name>
</gene>
<evidence type="ECO:0000313" key="1">
    <source>
        <dbReference type="EMBL" id="ERM95409.1"/>
    </source>
</evidence>
<sequence>MVIQGFNQATQQAMGSITLNLKTKGESDFDESHYGIEQALSLRRLKRRRRSQATHYHHPNEVSYQVKDSVINTLLKTRFKEGLQDEYKPRPLKDGASKPQWSLYSPQAHRIMRSMDYVPSTNQGLNGRKGMISPFQAFESVSRKKFNIQGLGYTLTFRADSKNVYKRKWTVQCAMTSLSSHDDQDLDNED</sequence>
<dbReference type="Gramene" id="ERM95409">
    <property type="protein sequence ID" value="ERM95409"/>
    <property type="gene ID" value="AMTR_s00008p00234120"/>
</dbReference>
<accession>W1NJJ7</accession>
<proteinExistence type="predicted"/>
<dbReference type="HOGENOM" id="CLU_1429829_0_0_1"/>